<keyword evidence="6" id="KW-1185">Reference proteome</keyword>
<dbReference type="PANTHER" id="PTHR35790">
    <property type="entry name" value="HTH-TYPE TRANSCRIPTIONAL REGULATOR PCHR"/>
    <property type="match status" value="1"/>
</dbReference>
<dbReference type="SMART" id="SM00347">
    <property type="entry name" value="HTH_MARR"/>
    <property type="match status" value="1"/>
</dbReference>
<dbReference type="InterPro" id="IPR036390">
    <property type="entry name" value="WH_DNA-bd_sf"/>
</dbReference>
<dbReference type="AlphaFoldDB" id="A0A1U7DJ01"/>
<dbReference type="STRING" id="1267768.BV394_09810"/>
<dbReference type="PANTHER" id="PTHR35790:SF4">
    <property type="entry name" value="HTH-TYPE TRANSCRIPTIONAL REGULATOR PCHR"/>
    <property type="match status" value="1"/>
</dbReference>
<dbReference type="EMBL" id="CP019124">
    <property type="protein sequence ID" value="APX89977.1"/>
    <property type="molecule type" value="Genomic_DNA"/>
</dbReference>
<evidence type="ECO:0000313" key="5">
    <source>
        <dbReference type="EMBL" id="APX89977.1"/>
    </source>
</evidence>
<sequence>MDSFQEAELNRFITFRIARLHAKLNIQAAKLLAETAGLSLTQWRIIALLGNMGQCNSSDLVRVSAMDKGLLSRRLKSLVQEGLVVSMVDRSDSRVHPLRLSAKGRRLFEETLPHTRRRQAAIRASLTDEELETLFTIFEKLDRAAELTEFD</sequence>
<evidence type="ECO:0000256" key="2">
    <source>
        <dbReference type="ARBA" id="ARBA00023125"/>
    </source>
</evidence>
<proteinExistence type="predicted"/>
<organism evidence="5 6">
    <name type="scientific">Brevirhabdus pacifica</name>
    <dbReference type="NCBI Taxonomy" id="1267768"/>
    <lineage>
        <taxon>Bacteria</taxon>
        <taxon>Pseudomonadati</taxon>
        <taxon>Pseudomonadota</taxon>
        <taxon>Alphaproteobacteria</taxon>
        <taxon>Rhodobacterales</taxon>
        <taxon>Paracoccaceae</taxon>
        <taxon>Brevirhabdus</taxon>
    </lineage>
</organism>
<name>A0A1U7DJ01_9RHOB</name>
<dbReference type="InterPro" id="IPR000835">
    <property type="entry name" value="HTH_MarR-typ"/>
</dbReference>
<dbReference type="GO" id="GO:0003677">
    <property type="term" value="F:DNA binding"/>
    <property type="evidence" value="ECO:0007669"/>
    <property type="project" value="UniProtKB-KW"/>
</dbReference>
<evidence type="ECO:0000256" key="3">
    <source>
        <dbReference type="ARBA" id="ARBA00023163"/>
    </source>
</evidence>
<protein>
    <recommendedName>
        <fullName evidence="4">HTH marR-type domain-containing protein</fullName>
    </recommendedName>
</protein>
<feature type="domain" description="HTH marR-type" evidence="4">
    <location>
        <begin position="6"/>
        <end position="143"/>
    </location>
</feature>
<dbReference type="Pfam" id="PF01047">
    <property type="entry name" value="MarR"/>
    <property type="match status" value="1"/>
</dbReference>
<dbReference type="Gene3D" id="1.10.10.10">
    <property type="entry name" value="Winged helix-like DNA-binding domain superfamily/Winged helix DNA-binding domain"/>
    <property type="match status" value="1"/>
</dbReference>
<dbReference type="InterPro" id="IPR052067">
    <property type="entry name" value="Metal_resp_HTH_trans_reg"/>
</dbReference>
<accession>A0A1U7DJ01</accession>
<evidence type="ECO:0000256" key="1">
    <source>
        <dbReference type="ARBA" id="ARBA00023015"/>
    </source>
</evidence>
<keyword evidence="2" id="KW-0238">DNA-binding</keyword>
<keyword evidence="3" id="KW-0804">Transcription</keyword>
<evidence type="ECO:0000259" key="4">
    <source>
        <dbReference type="PROSITE" id="PS50995"/>
    </source>
</evidence>
<dbReference type="SUPFAM" id="SSF46785">
    <property type="entry name" value="Winged helix' DNA-binding domain"/>
    <property type="match status" value="1"/>
</dbReference>
<dbReference type="PROSITE" id="PS50995">
    <property type="entry name" value="HTH_MARR_2"/>
    <property type="match status" value="1"/>
</dbReference>
<dbReference type="GO" id="GO:0003700">
    <property type="term" value="F:DNA-binding transcription factor activity"/>
    <property type="evidence" value="ECO:0007669"/>
    <property type="project" value="InterPro"/>
</dbReference>
<keyword evidence="1" id="KW-0805">Transcription regulation</keyword>
<dbReference type="Proteomes" id="UP000187266">
    <property type="component" value="Chromosome"/>
</dbReference>
<dbReference type="InterPro" id="IPR036388">
    <property type="entry name" value="WH-like_DNA-bd_sf"/>
</dbReference>
<dbReference type="PRINTS" id="PR00598">
    <property type="entry name" value="HTHMARR"/>
</dbReference>
<reference evidence="5 6" key="1">
    <citation type="submission" date="2017-01" db="EMBL/GenBank/DDBJ databases">
        <title>Genomic analysis of Xuhuaishuia manganoxidans DY6-4.</title>
        <authorList>
            <person name="Wang X."/>
        </authorList>
    </citation>
    <scope>NUCLEOTIDE SEQUENCE [LARGE SCALE GENOMIC DNA]</scope>
    <source>
        <strain evidence="5 6">DY6-4</strain>
    </source>
</reference>
<dbReference type="RefSeq" id="WP_076979998.1">
    <property type="nucleotide sequence ID" value="NZ_CP019124.1"/>
</dbReference>
<evidence type="ECO:0000313" key="6">
    <source>
        <dbReference type="Proteomes" id="UP000187266"/>
    </source>
</evidence>
<gene>
    <name evidence="5" type="ORF">BV394_09810</name>
</gene>